<name>A0A383D4N6_9ZZZZ</name>
<protein>
    <submittedName>
        <fullName evidence="1">Uncharacterized protein</fullName>
    </submittedName>
</protein>
<sequence length="41" mass="4662">MIMRDVRELLLPHIRKLTTYQGVDPMEVLAEQAGIAPENVI</sequence>
<dbReference type="EMBL" id="UINC01214130">
    <property type="protein sequence ID" value="SVE39223.1"/>
    <property type="molecule type" value="Genomic_DNA"/>
</dbReference>
<feature type="non-terminal residue" evidence="1">
    <location>
        <position position="41"/>
    </location>
</feature>
<accession>A0A383D4N6</accession>
<proteinExistence type="predicted"/>
<dbReference type="AlphaFoldDB" id="A0A383D4N6"/>
<evidence type="ECO:0000313" key="1">
    <source>
        <dbReference type="EMBL" id="SVE39223.1"/>
    </source>
</evidence>
<organism evidence="1">
    <name type="scientific">marine metagenome</name>
    <dbReference type="NCBI Taxonomy" id="408172"/>
    <lineage>
        <taxon>unclassified sequences</taxon>
        <taxon>metagenomes</taxon>
        <taxon>ecological metagenomes</taxon>
    </lineage>
</organism>
<reference evidence="1" key="1">
    <citation type="submission" date="2018-05" db="EMBL/GenBank/DDBJ databases">
        <authorList>
            <person name="Lanie J.A."/>
            <person name="Ng W.-L."/>
            <person name="Kazmierczak K.M."/>
            <person name="Andrzejewski T.M."/>
            <person name="Davidsen T.M."/>
            <person name="Wayne K.J."/>
            <person name="Tettelin H."/>
            <person name="Glass J.I."/>
            <person name="Rusch D."/>
            <person name="Podicherti R."/>
            <person name="Tsui H.-C.T."/>
            <person name="Winkler M.E."/>
        </authorList>
    </citation>
    <scope>NUCLEOTIDE SEQUENCE</scope>
</reference>
<gene>
    <name evidence="1" type="ORF">METZ01_LOCUS492077</name>
</gene>